<keyword evidence="1" id="KW-0175">Coiled coil</keyword>
<dbReference type="GO" id="GO:0005524">
    <property type="term" value="F:ATP binding"/>
    <property type="evidence" value="ECO:0007669"/>
    <property type="project" value="UniProtKB-UniRule"/>
</dbReference>
<feature type="region of interest" description="Disordered" evidence="4">
    <location>
        <begin position="970"/>
        <end position="1010"/>
    </location>
</feature>
<comment type="similarity">
    <text evidence="3">Belongs to the TRAFAC class myosin-kinesin ATPase superfamily. Kinesin family.</text>
</comment>
<dbReference type="AlphaFoldDB" id="A0ABD3MBN9"/>
<dbReference type="SMART" id="SM00129">
    <property type="entry name" value="KISc"/>
    <property type="match status" value="1"/>
</dbReference>
<proteinExistence type="inferred from homology"/>
<feature type="region of interest" description="Disordered" evidence="4">
    <location>
        <begin position="370"/>
        <end position="404"/>
    </location>
</feature>
<protein>
    <recommendedName>
        <fullName evidence="5">Kinesin motor domain-containing protein</fullName>
    </recommendedName>
</protein>
<dbReference type="PROSITE" id="PS50067">
    <property type="entry name" value="KINESIN_MOTOR_2"/>
    <property type="match status" value="1"/>
</dbReference>
<dbReference type="InterPro" id="IPR027417">
    <property type="entry name" value="P-loop_NTPase"/>
</dbReference>
<dbReference type="SUPFAM" id="SSF52540">
    <property type="entry name" value="P-loop containing nucleoside triphosphate hydrolases"/>
    <property type="match status" value="1"/>
</dbReference>
<dbReference type="GO" id="GO:0005874">
    <property type="term" value="C:microtubule"/>
    <property type="evidence" value="ECO:0007669"/>
    <property type="project" value="UniProtKB-KW"/>
</dbReference>
<name>A0ABD3MBN9_9STRA</name>
<evidence type="ECO:0000313" key="7">
    <source>
        <dbReference type="Proteomes" id="UP001530293"/>
    </source>
</evidence>
<comment type="caution">
    <text evidence="6">The sequence shown here is derived from an EMBL/GenBank/DDBJ whole genome shotgun (WGS) entry which is preliminary data.</text>
</comment>
<dbReference type="InterPro" id="IPR036961">
    <property type="entry name" value="Kinesin_motor_dom_sf"/>
</dbReference>
<dbReference type="GO" id="GO:0003774">
    <property type="term" value="F:cytoskeletal motor activity"/>
    <property type="evidence" value="ECO:0007669"/>
    <property type="project" value="UniProtKB-UniRule"/>
</dbReference>
<keyword evidence="7" id="KW-1185">Reference proteome</keyword>
<evidence type="ECO:0000259" key="5">
    <source>
        <dbReference type="PROSITE" id="PS50067"/>
    </source>
</evidence>
<organism evidence="6 7">
    <name type="scientific">Discostella pseudostelligera</name>
    <dbReference type="NCBI Taxonomy" id="259834"/>
    <lineage>
        <taxon>Eukaryota</taxon>
        <taxon>Sar</taxon>
        <taxon>Stramenopiles</taxon>
        <taxon>Ochrophyta</taxon>
        <taxon>Bacillariophyta</taxon>
        <taxon>Coscinodiscophyceae</taxon>
        <taxon>Thalassiosirophycidae</taxon>
        <taxon>Stephanodiscales</taxon>
        <taxon>Stephanodiscaceae</taxon>
        <taxon>Discostella</taxon>
    </lineage>
</organism>
<evidence type="ECO:0000256" key="2">
    <source>
        <dbReference type="ARBA" id="ARBA00023175"/>
    </source>
</evidence>
<dbReference type="PRINTS" id="PR00380">
    <property type="entry name" value="KINESINHEAVY"/>
</dbReference>
<keyword evidence="3" id="KW-0547">Nucleotide-binding</keyword>
<feature type="domain" description="Kinesin motor" evidence="5">
    <location>
        <begin position="58"/>
        <end position="453"/>
    </location>
</feature>
<evidence type="ECO:0000256" key="3">
    <source>
        <dbReference type="PROSITE-ProRule" id="PRU00283"/>
    </source>
</evidence>
<dbReference type="Pfam" id="PF00225">
    <property type="entry name" value="Kinesin"/>
    <property type="match status" value="2"/>
</dbReference>
<dbReference type="EMBL" id="JALLBG020000150">
    <property type="protein sequence ID" value="KAL3761419.1"/>
    <property type="molecule type" value="Genomic_DNA"/>
</dbReference>
<reference evidence="6 7" key="1">
    <citation type="submission" date="2024-10" db="EMBL/GenBank/DDBJ databases">
        <title>Updated reference genomes for cyclostephanoid diatoms.</title>
        <authorList>
            <person name="Roberts W.R."/>
            <person name="Alverson A.J."/>
        </authorList>
    </citation>
    <scope>NUCLEOTIDE SEQUENCE [LARGE SCALE GENOMIC DNA]</scope>
    <source>
        <strain evidence="6 7">AJA232-27</strain>
    </source>
</reference>
<dbReference type="InterPro" id="IPR027640">
    <property type="entry name" value="Kinesin-like_fam"/>
</dbReference>
<feature type="compositionally biased region" description="Low complexity" evidence="4">
    <location>
        <begin position="81"/>
        <end position="102"/>
    </location>
</feature>
<sequence length="1118" mass="120537">MAMATSGRGSASGGGGVDSSSTPLPLVKYLLSSSKGGGGGVNNSSSLLMDHGPLQQDPIRVCLRLRPMTKFELNRRSVNCCQTSTSSSSSSSNKSSSNATSCQHDENENDAGSSSTNNCIHIHSPLDGKFQFVFDKIFSAAGADAAAEEDGENSTQLQLYQHAVAPLALHAMEGYSCACIAYGQTGSGKTYTMMGGASSASNRSVCIASSSSGTDADGFIDSTTGADGGSTTEGIAAAAAAAGGCGGVHLLNASEACCYSASDVLSLLVRGNACRTVSSTKLNTDSSRSHAIFIVKLEQKDSITGITKVSQVQLIDMAGSELARSSTSTTGAGGGGETNGEDDAIHQEGTMINKSISLLHTIVKMVGENQNGQKRNEGGGGGVGTGGKGGGNGGGGMQELLPPPHRQSKLTQLLQEVFGGNCRTSIILTASPASYNIAETIRTAKFGQLCQRVHNYIQPNVEMSPLDYRKLLNDSQKKQGYLVDLVNELSAECFQLKQDAKKSTFDEAQYTGPLWKTIEAILVDGASPVVNKLSSSSNSSSSGGGVGQGHLLDSTTTDNAVIALREELSKTRDELARSILIRQKLEDSTAERLSEVSVLRTQNDIYASDKKKFMHELVVMKNEIRHLTQRTQEVEHNLRTSQFREYEATVFLRQFRRFYRRLLRNKAHQGTGKTSDVIERVPGVPDLNDLIDVDSLLLEAGLIEDSELHDDTATGAYRPSAQALTRSTDAANKAWKEAELLGKVSEVEAFDRSASRVVGGYKQVNYRKGDDDGNEDGIIIPNGQSISHRQQFLSTPAGRLTTMHERDLERDLLSATERCIDLQVALNEEKSNVEILTNRAGNANKLKFAQECTRLKQQLDKKTHDLQAIIWKMNELHLINKTYNEKMSAREHHVTYLEENLVELQTAYRTLILERQEAEGALRSELDNLKVLVDAMTVPLWQFGECGIPGKTLTSRICLPVCGRDGMDVYEDDDDGGVESLESAEESVNSMDEEDDDDDEEEESEDEAELDAVVVSGAKKAVVPVREASTQTDIPLGEKGTMTDNTMETTPTLAVPQAPLRQNDVATTMISSYADNTLAKKMIRGNPSPNATTAPDEAASFPSKLNRIFDQQQYDDLE</sequence>
<feature type="compositionally biased region" description="Gly residues" evidence="4">
    <location>
        <begin position="378"/>
        <end position="397"/>
    </location>
</feature>
<feature type="region of interest" description="Disordered" evidence="4">
    <location>
        <begin position="533"/>
        <end position="552"/>
    </location>
</feature>
<feature type="region of interest" description="Disordered" evidence="4">
    <location>
        <begin position="81"/>
        <end position="116"/>
    </location>
</feature>
<dbReference type="PANTHER" id="PTHR47968:SF75">
    <property type="entry name" value="CENTROMERE-ASSOCIATED PROTEIN E"/>
    <property type="match status" value="1"/>
</dbReference>
<feature type="binding site" evidence="3">
    <location>
        <begin position="183"/>
        <end position="190"/>
    </location>
    <ligand>
        <name>ATP</name>
        <dbReference type="ChEBI" id="CHEBI:30616"/>
    </ligand>
</feature>
<accession>A0ABD3MBN9</accession>
<keyword evidence="3" id="KW-0067">ATP-binding</keyword>
<evidence type="ECO:0000313" key="6">
    <source>
        <dbReference type="EMBL" id="KAL3761419.1"/>
    </source>
</evidence>
<dbReference type="Proteomes" id="UP001530293">
    <property type="component" value="Unassembled WGS sequence"/>
</dbReference>
<dbReference type="Gene3D" id="3.40.850.10">
    <property type="entry name" value="Kinesin motor domain"/>
    <property type="match status" value="2"/>
</dbReference>
<gene>
    <name evidence="6" type="ORF">ACHAWU_007378</name>
</gene>
<keyword evidence="2 3" id="KW-0505">Motor protein</keyword>
<dbReference type="PANTHER" id="PTHR47968">
    <property type="entry name" value="CENTROMERE PROTEIN E"/>
    <property type="match status" value="1"/>
</dbReference>
<dbReference type="InterPro" id="IPR001752">
    <property type="entry name" value="Kinesin_motor_dom"/>
</dbReference>
<evidence type="ECO:0000256" key="4">
    <source>
        <dbReference type="SAM" id="MobiDB-lite"/>
    </source>
</evidence>
<feature type="region of interest" description="Disordered" evidence="4">
    <location>
        <begin position="1084"/>
        <end position="1118"/>
    </location>
</feature>
<evidence type="ECO:0000256" key="1">
    <source>
        <dbReference type="ARBA" id="ARBA00023054"/>
    </source>
</evidence>
<feature type="region of interest" description="Disordered" evidence="4">
    <location>
        <begin position="1"/>
        <end position="22"/>
    </location>
</feature>
<feature type="region of interest" description="Disordered" evidence="4">
    <location>
        <begin position="320"/>
        <end position="343"/>
    </location>
</feature>